<proteinExistence type="predicted"/>
<sequence length="240" mass="26464">MVRSKLLAKFPTRQEPPIDFQGITPPPDISIDGVYQALNSMKRGAGPGPDGIRADFLRELMGHEGTPFLGATKDFADDSSCGHYTTDAVPCLLGRAATGPRSAEADTALAYGKRGADAGHLLRRQKESLLSELPSVCAPSETTNVEYLDNLQPELIEHVSTFVDATPIRATASKYCKMLDAERLCALRQDERRLPKRSRLRKTGQCKHRSLWDAWDSWCKSFGLGLGDLIFTECIRPCKI</sequence>
<protein>
    <submittedName>
        <fullName evidence="1">Uncharacterized protein</fullName>
    </submittedName>
</protein>
<organism evidence="1 2">
    <name type="scientific">Symbiodinium natans</name>
    <dbReference type="NCBI Taxonomy" id="878477"/>
    <lineage>
        <taxon>Eukaryota</taxon>
        <taxon>Sar</taxon>
        <taxon>Alveolata</taxon>
        <taxon>Dinophyceae</taxon>
        <taxon>Suessiales</taxon>
        <taxon>Symbiodiniaceae</taxon>
        <taxon>Symbiodinium</taxon>
    </lineage>
</organism>
<reference evidence="1" key="1">
    <citation type="submission" date="2021-02" db="EMBL/GenBank/DDBJ databases">
        <authorList>
            <person name="Dougan E. K."/>
            <person name="Rhodes N."/>
            <person name="Thang M."/>
            <person name="Chan C."/>
        </authorList>
    </citation>
    <scope>NUCLEOTIDE SEQUENCE</scope>
</reference>
<evidence type="ECO:0000313" key="2">
    <source>
        <dbReference type="Proteomes" id="UP000604046"/>
    </source>
</evidence>
<gene>
    <name evidence="1" type="ORF">SNAT2548_LOCUS22088</name>
</gene>
<comment type="caution">
    <text evidence="1">The sequence shown here is derived from an EMBL/GenBank/DDBJ whole genome shotgun (WGS) entry which is preliminary data.</text>
</comment>
<keyword evidence="2" id="KW-1185">Reference proteome</keyword>
<dbReference type="EMBL" id="CAJNDS010002274">
    <property type="protein sequence ID" value="CAE7406034.1"/>
    <property type="molecule type" value="Genomic_DNA"/>
</dbReference>
<dbReference type="Proteomes" id="UP000604046">
    <property type="component" value="Unassembled WGS sequence"/>
</dbReference>
<dbReference type="AlphaFoldDB" id="A0A812QWE0"/>
<evidence type="ECO:0000313" key="1">
    <source>
        <dbReference type="EMBL" id="CAE7406034.1"/>
    </source>
</evidence>
<accession>A0A812QWE0</accession>
<name>A0A812QWE0_9DINO</name>